<comment type="caution">
    <text evidence="3">The sequence shown here is derived from an EMBL/GenBank/DDBJ whole genome shotgun (WGS) entry which is preliminary data.</text>
</comment>
<gene>
    <name evidence="3" type="ORF">R3P38DRAFT_2807245</name>
</gene>
<feature type="region of interest" description="Disordered" evidence="2">
    <location>
        <begin position="1"/>
        <end position="52"/>
    </location>
</feature>
<keyword evidence="1" id="KW-0175">Coiled coil</keyword>
<proteinExistence type="predicted"/>
<dbReference type="PANTHER" id="PTHR43941:SF1">
    <property type="entry name" value="STRUCTURAL MAINTENANCE OF CHROMOSOMES PROTEIN 2"/>
    <property type="match status" value="1"/>
</dbReference>
<evidence type="ECO:0000256" key="2">
    <source>
        <dbReference type="SAM" id="MobiDB-lite"/>
    </source>
</evidence>
<reference evidence="3 4" key="1">
    <citation type="journal article" date="2024" name="J Genomics">
        <title>Draft genome sequencing and assembly of Favolaschia claudopus CIRM-BRFM 2984 isolated from oak limbs.</title>
        <authorList>
            <person name="Navarro D."/>
            <person name="Drula E."/>
            <person name="Chaduli D."/>
            <person name="Cazenave R."/>
            <person name="Ahrendt S."/>
            <person name="Wang J."/>
            <person name="Lipzen A."/>
            <person name="Daum C."/>
            <person name="Barry K."/>
            <person name="Grigoriev I.V."/>
            <person name="Favel A."/>
            <person name="Rosso M.N."/>
            <person name="Martin F."/>
        </authorList>
    </citation>
    <scope>NUCLEOTIDE SEQUENCE [LARGE SCALE GENOMIC DNA]</scope>
    <source>
        <strain evidence="3 4">CIRM-BRFM 2984</strain>
    </source>
</reference>
<feature type="coiled-coil region" evidence="1">
    <location>
        <begin position="183"/>
        <end position="228"/>
    </location>
</feature>
<name>A0AAV9ZI45_9AGAR</name>
<keyword evidence="4" id="KW-1185">Reference proteome</keyword>
<dbReference type="PANTHER" id="PTHR43941">
    <property type="entry name" value="STRUCTURAL MAINTENANCE OF CHROMOSOMES PROTEIN 2"/>
    <property type="match status" value="1"/>
</dbReference>
<feature type="coiled-coil region" evidence="1">
    <location>
        <begin position="53"/>
        <end position="129"/>
    </location>
</feature>
<sequence length="547" mass="61080">MGRLTAAQRAQRDAARKNSPLCHSFQENSADSSQAQEPNAEQDTRKTRSTSTLSQLRAQVVELTSSLEVLQQELTRLNTVIADLEGSNRGQAVALTDLHRVNEALRSELSSAESTIDEYSSELDAVRIELETEHTSFQKSKKRIQRLVSDKKKIVTRKQSDETTAAATRSSLEVDIQSYLNTISQLTAANQRLQSSLLTLEQTTSTTMKRLRAERKAFKMQAERAQASLAGVRREFTAIATWDAKEGVIYSMQTRRLVLRLSGSGCPEHKVKDIILACAEVFGINVKNLTLSARTVGRIKKEGGYFSLIQIGHEIKMVYGPLGSARVHVRYHPNSNPASFSAMERYRRNGTEAFVTKYITTEDLLHVMREVRKEDANGENAAFRKAVVEELESKARVHREKVRVAAEKKQEREANLRATGVERDRTKIRSMTVPKLKAQYDVYKLIVKDEIILKTTLVSIPRRQDKLDVVLAALDRYEANMDTVLSSASGDAEMQVDSSVAAGGDVEMGDVEKDELSSEGEDEEFVFEMFSWQTEGIAAVDVALATV</sequence>
<organism evidence="3 4">
    <name type="scientific">Favolaschia claudopus</name>
    <dbReference type="NCBI Taxonomy" id="2862362"/>
    <lineage>
        <taxon>Eukaryota</taxon>
        <taxon>Fungi</taxon>
        <taxon>Dikarya</taxon>
        <taxon>Basidiomycota</taxon>
        <taxon>Agaricomycotina</taxon>
        <taxon>Agaricomycetes</taxon>
        <taxon>Agaricomycetidae</taxon>
        <taxon>Agaricales</taxon>
        <taxon>Marasmiineae</taxon>
        <taxon>Mycenaceae</taxon>
        <taxon>Favolaschia</taxon>
    </lineage>
</organism>
<evidence type="ECO:0000313" key="4">
    <source>
        <dbReference type="Proteomes" id="UP001362999"/>
    </source>
</evidence>
<dbReference type="EMBL" id="JAWWNJ010000143">
    <property type="protein sequence ID" value="KAK6984050.1"/>
    <property type="molecule type" value="Genomic_DNA"/>
</dbReference>
<accession>A0AAV9ZI45</accession>
<protein>
    <submittedName>
        <fullName evidence="3">Uncharacterized protein</fullName>
    </submittedName>
</protein>
<dbReference type="Proteomes" id="UP001362999">
    <property type="component" value="Unassembled WGS sequence"/>
</dbReference>
<dbReference type="AlphaFoldDB" id="A0AAV9ZI45"/>
<evidence type="ECO:0000256" key="1">
    <source>
        <dbReference type="SAM" id="Coils"/>
    </source>
</evidence>
<feature type="compositionally biased region" description="Polar residues" evidence="2">
    <location>
        <begin position="25"/>
        <end position="41"/>
    </location>
</feature>
<evidence type="ECO:0000313" key="3">
    <source>
        <dbReference type="EMBL" id="KAK6984050.1"/>
    </source>
</evidence>